<keyword evidence="14" id="KW-0961">Cell wall biogenesis/degradation</keyword>
<dbReference type="GO" id="GO:0005975">
    <property type="term" value="P:carbohydrate metabolic process"/>
    <property type="evidence" value="ECO:0007669"/>
    <property type="project" value="InterPro"/>
</dbReference>
<evidence type="ECO:0000256" key="13">
    <source>
        <dbReference type="ARBA" id="ARBA00023295"/>
    </source>
</evidence>
<feature type="region of interest" description="Disordered" evidence="16">
    <location>
        <begin position="245"/>
        <end position="274"/>
    </location>
</feature>
<comment type="catalytic activity">
    <reaction evidence="1">
        <text>Random endo-hydrolysis of N-acetyl-beta-D-glucosaminide (1-&gt;4)-beta-linkages in chitin and chitodextrins.</text>
        <dbReference type="EC" id="3.2.1.14"/>
    </reaction>
</comment>
<dbReference type="PANTHER" id="PTHR10963:SF27">
    <property type="entry name" value="GLYCOSIDASE-RELATED"/>
    <property type="match status" value="1"/>
</dbReference>
<comment type="caution">
    <text evidence="18">The sequence shown here is derived from an EMBL/GenBank/DDBJ whole genome shotgun (WGS) entry which is preliminary data.</text>
</comment>
<organism evidence="18 19">
    <name type="scientific">Aspergillus tanneri</name>
    <dbReference type="NCBI Taxonomy" id="1220188"/>
    <lineage>
        <taxon>Eukaryota</taxon>
        <taxon>Fungi</taxon>
        <taxon>Dikarya</taxon>
        <taxon>Ascomycota</taxon>
        <taxon>Pezizomycotina</taxon>
        <taxon>Eurotiomycetes</taxon>
        <taxon>Eurotiomycetidae</taxon>
        <taxon>Eurotiales</taxon>
        <taxon>Aspergillaceae</taxon>
        <taxon>Aspergillus</taxon>
        <taxon>Aspergillus subgen. Circumdati</taxon>
    </lineage>
</organism>
<evidence type="ECO:0000256" key="3">
    <source>
        <dbReference type="ARBA" id="ARBA00012729"/>
    </source>
</evidence>
<evidence type="ECO:0000313" key="18">
    <source>
        <dbReference type="EMBL" id="KAA8644638.1"/>
    </source>
</evidence>
<keyword evidence="4" id="KW-1003">Cell membrane</keyword>
<accession>A0A5M9MCI1</accession>
<keyword evidence="6" id="KW-0328">Glycosyltransferase</keyword>
<evidence type="ECO:0000256" key="11">
    <source>
        <dbReference type="ARBA" id="ARBA00023180"/>
    </source>
</evidence>
<dbReference type="EC" id="3.2.1.14" evidence="3"/>
<dbReference type="GO" id="GO:0009277">
    <property type="term" value="C:fungal-type cell wall"/>
    <property type="evidence" value="ECO:0007669"/>
    <property type="project" value="TreeGrafter"/>
</dbReference>
<comment type="similarity">
    <text evidence="15">Belongs to the glycosyl hydrolase 16 family. CRH1 subfamily.</text>
</comment>
<keyword evidence="11" id="KW-0325">Glycoprotein</keyword>
<dbReference type="Pfam" id="PF00722">
    <property type="entry name" value="Glyco_hydro_16"/>
    <property type="match status" value="1"/>
</dbReference>
<evidence type="ECO:0000259" key="17">
    <source>
        <dbReference type="PROSITE" id="PS51762"/>
    </source>
</evidence>
<dbReference type="GO" id="GO:0008843">
    <property type="term" value="F:endochitinase activity"/>
    <property type="evidence" value="ECO:0007669"/>
    <property type="project" value="UniProtKB-EC"/>
</dbReference>
<protein>
    <recommendedName>
        <fullName evidence="3">chitinase</fullName>
        <ecNumber evidence="3">3.2.1.14</ecNumber>
    </recommendedName>
</protein>
<keyword evidence="7" id="KW-0808">Transferase</keyword>
<keyword evidence="13" id="KW-0326">Glycosidase</keyword>
<evidence type="ECO:0000256" key="7">
    <source>
        <dbReference type="ARBA" id="ARBA00022679"/>
    </source>
</evidence>
<evidence type="ECO:0000256" key="12">
    <source>
        <dbReference type="ARBA" id="ARBA00023288"/>
    </source>
</evidence>
<feature type="domain" description="GH16" evidence="17">
    <location>
        <begin position="11"/>
        <end position="208"/>
    </location>
</feature>
<evidence type="ECO:0000313" key="19">
    <source>
        <dbReference type="Proteomes" id="UP000324241"/>
    </source>
</evidence>
<evidence type="ECO:0000256" key="2">
    <source>
        <dbReference type="ARBA" id="ARBA00004609"/>
    </source>
</evidence>
<dbReference type="OrthoDB" id="4781at2759"/>
<keyword evidence="8" id="KW-0732">Signal</keyword>
<evidence type="ECO:0000256" key="10">
    <source>
        <dbReference type="ARBA" id="ARBA00023136"/>
    </source>
</evidence>
<dbReference type="PROSITE" id="PS51762">
    <property type="entry name" value="GH16_2"/>
    <property type="match status" value="1"/>
</dbReference>
<evidence type="ECO:0000256" key="6">
    <source>
        <dbReference type="ARBA" id="ARBA00022676"/>
    </source>
</evidence>
<feature type="compositionally biased region" description="Low complexity" evidence="16">
    <location>
        <begin position="260"/>
        <end position="274"/>
    </location>
</feature>
<dbReference type="RefSeq" id="XP_033423999.1">
    <property type="nucleotide sequence ID" value="XM_033573447.1"/>
</dbReference>
<dbReference type="SUPFAM" id="SSF49899">
    <property type="entry name" value="Concanavalin A-like lectins/glucanases"/>
    <property type="match status" value="1"/>
</dbReference>
<dbReference type="Proteomes" id="UP000324241">
    <property type="component" value="Unassembled WGS sequence"/>
</dbReference>
<evidence type="ECO:0000256" key="9">
    <source>
        <dbReference type="ARBA" id="ARBA00022801"/>
    </source>
</evidence>
<dbReference type="PANTHER" id="PTHR10963">
    <property type="entry name" value="GLYCOSYL HYDROLASE-RELATED"/>
    <property type="match status" value="1"/>
</dbReference>
<dbReference type="Gene3D" id="2.60.120.200">
    <property type="match status" value="1"/>
</dbReference>
<dbReference type="GO" id="GO:0098552">
    <property type="term" value="C:side of membrane"/>
    <property type="evidence" value="ECO:0007669"/>
    <property type="project" value="UniProtKB-KW"/>
</dbReference>
<comment type="subcellular location">
    <subcellularLocation>
        <location evidence="2">Cell membrane</location>
        <topology evidence="2">Lipid-anchor</topology>
        <topology evidence="2">GPI-anchor</topology>
    </subcellularLocation>
</comment>
<dbReference type="GO" id="GO:0016757">
    <property type="term" value="F:glycosyltransferase activity"/>
    <property type="evidence" value="ECO:0007669"/>
    <property type="project" value="UniProtKB-KW"/>
</dbReference>
<name>A0A5M9MCI1_9EURO</name>
<dbReference type="EMBL" id="QUQM01000006">
    <property type="protein sequence ID" value="KAA8644638.1"/>
    <property type="molecule type" value="Genomic_DNA"/>
</dbReference>
<evidence type="ECO:0000256" key="16">
    <source>
        <dbReference type="SAM" id="MobiDB-lite"/>
    </source>
</evidence>
<evidence type="ECO:0000256" key="8">
    <source>
        <dbReference type="ARBA" id="ARBA00022729"/>
    </source>
</evidence>
<keyword evidence="9" id="KW-0378">Hydrolase</keyword>
<dbReference type="VEuPathDB" id="FungiDB:EYZ11_010147"/>
<dbReference type="GeneID" id="54331546"/>
<keyword evidence="10" id="KW-0472">Membrane</keyword>
<evidence type="ECO:0000256" key="15">
    <source>
        <dbReference type="ARBA" id="ARBA00038074"/>
    </source>
</evidence>
<dbReference type="AlphaFoldDB" id="A0A5M9MCI1"/>
<keyword evidence="5" id="KW-0336">GPI-anchor</keyword>
<keyword evidence="12" id="KW-0449">Lipoprotein</keyword>
<evidence type="ECO:0000256" key="14">
    <source>
        <dbReference type="ARBA" id="ARBA00023316"/>
    </source>
</evidence>
<sequence length="312" mass="33471">MASLAIAQTFTDYNPLQTQCPDNKGLNQGPFISDFTKNHPSLDQWKITGGTLQFSDQGAELAVRDKGDAPTLQSKFYIFFGKVEVKMKVAPGIGIVSAMVLESNVLDEIGWTNYFGRGDTSFFDRGSFETFASPRDVFHTYAVEYTPEKITWSIDGTAVRTVTFDEAKGGTRYPQQPMTVKIGLWEGGDLENDAETIQWAGGQTDYSAGPFTMYINSISGSWKSIKMEDDSSLGASESIHVTGTTIGSASHPPKASSVVHPHPASATTSPSSASTCVADPSISLLEGRASAQLQASSLVIGILSTLVSTLQL</sequence>
<evidence type="ECO:0000256" key="4">
    <source>
        <dbReference type="ARBA" id="ARBA00022475"/>
    </source>
</evidence>
<dbReference type="GO" id="GO:0031505">
    <property type="term" value="P:fungal-type cell wall organization"/>
    <property type="evidence" value="ECO:0007669"/>
    <property type="project" value="TreeGrafter"/>
</dbReference>
<dbReference type="InterPro" id="IPR013320">
    <property type="entry name" value="ConA-like_dom_sf"/>
</dbReference>
<gene>
    <name evidence="18" type="ORF">ATNIH1004_008844</name>
</gene>
<dbReference type="InterPro" id="IPR050546">
    <property type="entry name" value="Glycosyl_Hydrlase_16"/>
</dbReference>
<evidence type="ECO:0000256" key="5">
    <source>
        <dbReference type="ARBA" id="ARBA00022622"/>
    </source>
</evidence>
<proteinExistence type="inferred from homology"/>
<reference evidence="18 19" key="1">
    <citation type="submission" date="2019-08" db="EMBL/GenBank/DDBJ databases">
        <title>The genome sequence of a newly discovered highly antifungal drug resistant Aspergillus species, Aspergillus tanneri NIH 1004.</title>
        <authorList>
            <person name="Mounaud S."/>
            <person name="Singh I."/>
            <person name="Joardar V."/>
            <person name="Pakala S."/>
            <person name="Pakala S."/>
            <person name="Venepally P."/>
            <person name="Chung J.K."/>
            <person name="Losada L."/>
            <person name="Nierman W.C."/>
        </authorList>
    </citation>
    <scope>NUCLEOTIDE SEQUENCE [LARGE SCALE GENOMIC DNA]</scope>
    <source>
        <strain evidence="18 19">NIH1004</strain>
    </source>
</reference>
<dbReference type="InterPro" id="IPR000757">
    <property type="entry name" value="Beta-glucanase-like"/>
</dbReference>
<dbReference type="GO" id="GO:0005886">
    <property type="term" value="C:plasma membrane"/>
    <property type="evidence" value="ECO:0007669"/>
    <property type="project" value="UniProtKB-SubCell"/>
</dbReference>
<evidence type="ECO:0000256" key="1">
    <source>
        <dbReference type="ARBA" id="ARBA00000822"/>
    </source>
</evidence>